<dbReference type="EMBL" id="CDMC01000001">
    <property type="protein sequence ID" value="CEL01374.1"/>
    <property type="molecule type" value="Genomic_DNA"/>
</dbReference>
<dbReference type="OrthoDB" id="5370059at2759"/>
<feature type="repeat" description="RCC1" evidence="2">
    <location>
        <begin position="317"/>
        <end position="354"/>
    </location>
</feature>
<sequence length="409" mass="42686">MPRHPILYAFGSNGSGQLGIGHDEDVSFPTRCVFEDVDTDVDGATSGDRDTSVARIVAGGNHTLVLLGDRRVYAAGSNEDGRCGGGGQPSSVSTLGIGVLSGSADDSKSLYRFRRVVIQDEATEKVYDVFKDVSATWEATFLIPARPTDEEEDRDTVYVLGSGAKGELGLGTDTTQTSTATRIPNFPPRGAMITRIVSGMGHTVAVLSNGDMYGWGGARKGQLGESAIPKKIAWSPVKIEGVPFRVSGAACGREFTVFCGDREAGEFVVLGAAGDKWGIRAGIPISGSGTGSGSESVKGYQTIGASWHGVYVHQKDRSILAWGRNDRGQLPPDDLRGVKQVAVGSEHVVTLLEDRGVVAFGWGEHGNCGPGIDAQGNVKGVCSPVPLPEKGFEAVGVGAGCATSWVIGS</sequence>
<dbReference type="PRINTS" id="PR00633">
    <property type="entry name" value="RCCNDNSATION"/>
</dbReference>
<dbReference type="InterPro" id="IPR051709">
    <property type="entry name" value="Ub-ligase/GTPase-reg"/>
</dbReference>
<dbReference type="Proteomes" id="UP000054771">
    <property type="component" value="Unassembled WGS sequence"/>
</dbReference>
<organism evidence="4 5">
    <name type="scientific">Aspergillus calidoustus</name>
    <dbReference type="NCBI Taxonomy" id="454130"/>
    <lineage>
        <taxon>Eukaryota</taxon>
        <taxon>Fungi</taxon>
        <taxon>Dikarya</taxon>
        <taxon>Ascomycota</taxon>
        <taxon>Pezizomycotina</taxon>
        <taxon>Eurotiomycetes</taxon>
        <taxon>Eurotiomycetidae</taxon>
        <taxon>Eurotiales</taxon>
        <taxon>Aspergillaceae</taxon>
        <taxon>Aspergillus</taxon>
        <taxon>Aspergillus subgen. Nidulantes</taxon>
    </lineage>
</organism>
<evidence type="ECO:0000256" key="1">
    <source>
        <dbReference type="ARBA" id="ARBA00022737"/>
    </source>
</evidence>
<feature type="domain" description="RCC1-like" evidence="3">
    <location>
        <begin position="7"/>
        <end position="403"/>
    </location>
</feature>
<feature type="repeat" description="RCC1" evidence="2">
    <location>
        <begin position="210"/>
        <end position="262"/>
    </location>
</feature>
<dbReference type="GO" id="GO:0006511">
    <property type="term" value="P:ubiquitin-dependent protein catabolic process"/>
    <property type="evidence" value="ECO:0007669"/>
    <property type="project" value="TreeGrafter"/>
</dbReference>
<keyword evidence="5" id="KW-1185">Reference proteome</keyword>
<proteinExistence type="predicted"/>
<dbReference type="SUPFAM" id="SSF50985">
    <property type="entry name" value="RCC1/BLIP-II"/>
    <property type="match status" value="1"/>
</dbReference>
<dbReference type="Pfam" id="PF25390">
    <property type="entry name" value="WD40_RLD"/>
    <property type="match status" value="1"/>
</dbReference>
<dbReference type="InterPro" id="IPR009091">
    <property type="entry name" value="RCC1/BLIP-II"/>
</dbReference>
<name>A0A0U5FSY8_ASPCI</name>
<evidence type="ECO:0000256" key="2">
    <source>
        <dbReference type="PROSITE-ProRule" id="PRU00235"/>
    </source>
</evidence>
<reference evidence="5" key="1">
    <citation type="journal article" date="2016" name="Genome Announc.">
        <title>Draft genome sequences of fungus Aspergillus calidoustus.</title>
        <authorList>
            <person name="Horn F."/>
            <person name="Linde J."/>
            <person name="Mattern D.J."/>
            <person name="Walther G."/>
            <person name="Guthke R."/>
            <person name="Scherlach K."/>
            <person name="Martin K."/>
            <person name="Brakhage A.A."/>
            <person name="Petzke L."/>
            <person name="Valiante V."/>
        </authorList>
    </citation>
    <scope>NUCLEOTIDE SEQUENCE [LARGE SCALE GENOMIC DNA]</scope>
    <source>
        <strain evidence="5">SF006504</strain>
    </source>
</reference>
<evidence type="ECO:0000259" key="3">
    <source>
        <dbReference type="Pfam" id="PF25390"/>
    </source>
</evidence>
<feature type="repeat" description="RCC1" evidence="2">
    <location>
        <begin position="5"/>
        <end position="69"/>
    </location>
</feature>
<dbReference type="PANTHER" id="PTHR45622">
    <property type="entry name" value="UBIQUITIN-PROTEIN LIGASE E3A-RELATED"/>
    <property type="match status" value="1"/>
</dbReference>
<keyword evidence="1" id="KW-0677">Repeat</keyword>
<dbReference type="PROSITE" id="PS50012">
    <property type="entry name" value="RCC1_3"/>
    <property type="match status" value="4"/>
</dbReference>
<dbReference type="InterPro" id="IPR000408">
    <property type="entry name" value="Reg_chr_condens"/>
</dbReference>
<dbReference type="AlphaFoldDB" id="A0A0U5FSY8"/>
<dbReference type="Gene3D" id="2.130.10.30">
    <property type="entry name" value="Regulator of chromosome condensation 1/beta-lactamase-inhibitor protein II"/>
    <property type="match status" value="2"/>
</dbReference>
<dbReference type="InterPro" id="IPR058923">
    <property type="entry name" value="RCC1-like_dom"/>
</dbReference>
<dbReference type="GO" id="GO:0016567">
    <property type="term" value="P:protein ubiquitination"/>
    <property type="evidence" value="ECO:0007669"/>
    <property type="project" value="TreeGrafter"/>
</dbReference>
<protein>
    <recommendedName>
        <fullName evidence="3">RCC1-like domain-containing protein</fullName>
    </recommendedName>
</protein>
<gene>
    <name evidence="4" type="ORF">ASPCAL00958</name>
</gene>
<dbReference type="STRING" id="454130.A0A0U5FSY8"/>
<dbReference type="GO" id="GO:0005737">
    <property type="term" value="C:cytoplasm"/>
    <property type="evidence" value="ECO:0007669"/>
    <property type="project" value="TreeGrafter"/>
</dbReference>
<accession>A0A0U5FSY8</accession>
<evidence type="ECO:0000313" key="4">
    <source>
        <dbReference type="EMBL" id="CEL01374.1"/>
    </source>
</evidence>
<dbReference type="PANTHER" id="PTHR45622:SF70">
    <property type="entry name" value="SECRETION-REGULATING GUANINE NUCLEOTIDE EXCHANGE FACTOR"/>
    <property type="match status" value="1"/>
</dbReference>
<dbReference type="OMA" id="GWGNCRK"/>
<dbReference type="GO" id="GO:0061630">
    <property type="term" value="F:ubiquitin protein ligase activity"/>
    <property type="evidence" value="ECO:0007669"/>
    <property type="project" value="TreeGrafter"/>
</dbReference>
<feature type="repeat" description="RCC1" evidence="2">
    <location>
        <begin position="155"/>
        <end position="209"/>
    </location>
</feature>
<evidence type="ECO:0000313" key="5">
    <source>
        <dbReference type="Proteomes" id="UP000054771"/>
    </source>
</evidence>